<sequence length="434" mass="48894">MSYLAIVVTILSISTSSWAQNQCVCPTSDDDLSTLKSVFILMRHGIRAPWTTYPLDPFAANNSQRFPNGGSQLTDAGIDQAYNMGRYYQQRYGKFIDENPKSAFLRASAAQRCIDTLSIVAKKLWPPTVDNKKQWQPMIFSLPQKIDSILYEEPDCEHAEEEEQKNLKTPEVQAYEADPKIQELYKFTKEKTGLKADMYSVTKAFDCIRCEKLNGLQSPDWATPVIYDRMGDVLSQRLNFFYKSTKAQRLRAGPILEDFKKNMDNVINAKATDKPKKVFIYTSHDFKIASVLSALGDPQPKYPPFAAAIILELHKIGDKNIVRALYVNQTVNWPYTAIKLPLTKCQVKAGNPQKPDTLVKHIAKDISSTLKKLSPIELPKFGANKTTGPGAKDCTFENFVNSIADLTPVDWRSECGLDCKYDPFKSAEDNLGQT</sequence>
<dbReference type="SUPFAM" id="SSF53254">
    <property type="entry name" value="Phosphoglycerate mutase-like"/>
    <property type="match status" value="1"/>
</dbReference>
<dbReference type="OrthoDB" id="5821688at2759"/>
<dbReference type="AlphaFoldDB" id="A0A7R9LBH4"/>
<evidence type="ECO:0000256" key="3">
    <source>
        <dbReference type="SAM" id="SignalP"/>
    </source>
</evidence>
<name>A0A7R9LBH4_9ACAR</name>
<accession>A0A7R9LBH4</accession>
<feature type="signal peptide" evidence="3">
    <location>
        <begin position="1"/>
        <end position="19"/>
    </location>
</feature>
<dbReference type="Gene3D" id="3.40.50.1240">
    <property type="entry name" value="Phosphoglycerate mutase-like"/>
    <property type="match status" value="1"/>
</dbReference>
<dbReference type="PROSITE" id="PS00616">
    <property type="entry name" value="HIS_ACID_PHOSPHAT_1"/>
    <property type="match status" value="1"/>
</dbReference>
<dbReference type="Proteomes" id="UP000728032">
    <property type="component" value="Unassembled WGS sequence"/>
</dbReference>
<keyword evidence="3" id="KW-0732">Signal</keyword>
<gene>
    <name evidence="4" type="ORF">ONB1V03_LOCUS959</name>
</gene>
<evidence type="ECO:0008006" key="6">
    <source>
        <dbReference type="Google" id="ProtNLM"/>
    </source>
</evidence>
<comment type="catalytic activity">
    <reaction evidence="1">
        <text>a phosphate monoester + H2O = an alcohol + phosphate</text>
        <dbReference type="Rhea" id="RHEA:15017"/>
        <dbReference type="ChEBI" id="CHEBI:15377"/>
        <dbReference type="ChEBI" id="CHEBI:30879"/>
        <dbReference type="ChEBI" id="CHEBI:43474"/>
        <dbReference type="ChEBI" id="CHEBI:67140"/>
        <dbReference type="EC" id="3.1.3.2"/>
    </reaction>
</comment>
<evidence type="ECO:0000313" key="4">
    <source>
        <dbReference type="EMBL" id="CAD7637677.1"/>
    </source>
</evidence>
<dbReference type="EMBL" id="CAJPVJ010000116">
    <property type="protein sequence ID" value="CAG2161157.1"/>
    <property type="molecule type" value="Genomic_DNA"/>
</dbReference>
<dbReference type="InterPro" id="IPR033379">
    <property type="entry name" value="Acid_Pase_AS"/>
</dbReference>
<feature type="chain" id="PRO_5036211150" description="Acid phosphatase" evidence="3">
    <location>
        <begin position="20"/>
        <end position="434"/>
    </location>
</feature>
<dbReference type="EMBL" id="OC914941">
    <property type="protein sequence ID" value="CAD7637677.1"/>
    <property type="molecule type" value="Genomic_DNA"/>
</dbReference>
<dbReference type="CDD" id="cd07061">
    <property type="entry name" value="HP_HAP_like"/>
    <property type="match status" value="1"/>
</dbReference>
<dbReference type="Pfam" id="PF00328">
    <property type="entry name" value="His_Phos_2"/>
    <property type="match status" value="1"/>
</dbReference>
<dbReference type="GO" id="GO:0003993">
    <property type="term" value="F:acid phosphatase activity"/>
    <property type="evidence" value="ECO:0007669"/>
    <property type="project" value="UniProtKB-EC"/>
</dbReference>
<proteinExistence type="inferred from homology"/>
<reference evidence="4" key="1">
    <citation type="submission" date="2020-11" db="EMBL/GenBank/DDBJ databases">
        <authorList>
            <person name="Tran Van P."/>
        </authorList>
    </citation>
    <scope>NUCLEOTIDE SEQUENCE</scope>
</reference>
<comment type="similarity">
    <text evidence="2">Belongs to the histidine acid phosphatase family.</text>
</comment>
<evidence type="ECO:0000256" key="1">
    <source>
        <dbReference type="ARBA" id="ARBA00000032"/>
    </source>
</evidence>
<dbReference type="PANTHER" id="PTHR11567">
    <property type="entry name" value="ACID PHOSPHATASE-RELATED"/>
    <property type="match status" value="1"/>
</dbReference>
<organism evidence="4">
    <name type="scientific">Oppiella nova</name>
    <dbReference type="NCBI Taxonomy" id="334625"/>
    <lineage>
        <taxon>Eukaryota</taxon>
        <taxon>Metazoa</taxon>
        <taxon>Ecdysozoa</taxon>
        <taxon>Arthropoda</taxon>
        <taxon>Chelicerata</taxon>
        <taxon>Arachnida</taxon>
        <taxon>Acari</taxon>
        <taxon>Acariformes</taxon>
        <taxon>Sarcoptiformes</taxon>
        <taxon>Oribatida</taxon>
        <taxon>Brachypylina</taxon>
        <taxon>Oppioidea</taxon>
        <taxon>Oppiidae</taxon>
        <taxon>Oppiella</taxon>
    </lineage>
</organism>
<dbReference type="InterPro" id="IPR050645">
    <property type="entry name" value="Histidine_acid_phosphatase"/>
</dbReference>
<evidence type="ECO:0000256" key="2">
    <source>
        <dbReference type="ARBA" id="ARBA00005375"/>
    </source>
</evidence>
<dbReference type="PANTHER" id="PTHR11567:SF171">
    <property type="entry name" value="ACID PHOSPHATASE FAMILY"/>
    <property type="match status" value="1"/>
</dbReference>
<dbReference type="InterPro" id="IPR000560">
    <property type="entry name" value="His_Pase_clade-2"/>
</dbReference>
<dbReference type="InterPro" id="IPR029033">
    <property type="entry name" value="His_PPase_superfam"/>
</dbReference>
<keyword evidence="5" id="KW-1185">Reference proteome</keyword>
<protein>
    <recommendedName>
        <fullName evidence="6">Acid phosphatase</fullName>
    </recommendedName>
</protein>
<evidence type="ECO:0000313" key="5">
    <source>
        <dbReference type="Proteomes" id="UP000728032"/>
    </source>
</evidence>